<gene>
    <name evidence="8 11" type="primary">fmt</name>
    <name evidence="11" type="ORF">rosag_49230</name>
</gene>
<feature type="domain" description="Formyl transferase N-terminal" evidence="9">
    <location>
        <begin position="1"/>
        <end position="181"/>
    </location>
</feature>
<dbReference type="InterPro" id="IPR005794">
    <property type="entry name" value="Fmt"/>
</dbReference>
<dbReference type="SUPFAM" id="SSF50486">
    <property type="entry name" value="FMT C-terminal domain-like"/>
    <property type="match status" value="1"/>
</dbReference>
<dbReference type="InterPro" id="IPR005793">
    <property type="entry name" value="Formyl_trans_C"/>
</dbReference>
<dbReference type="Gene3D" id="3.40.50.170">
    <property type="entry name" value="Formyl transferase, N-terminal domain"/>
    <property type="match status" value="1"/>
</dbReference>
<dbReference type="RefSeq" id="WP_284352808.1">
    <property type="nucleotide sequence ID" value="NZ_BRXS01000010.1"/>
</dbReference>
<evidence type="ECO:0000313" key="11">
    <source>
        <dbReference type="EMBL" id="GLC28410.1"/>
    </source>
</evidence>
<keyword evidence="5 8" id="KW-0808">Transferase</keyword>
<dbReference type="Proteomes" id="UP001161325">
    <property type="component" value="Unassembled WGS sequence"/>
</dbReference>
<dbReference type="InterPro" id="IPR044135">
    <property type="entry name" value="Met-tRNA-FMT_C"/>
</dbReference>
<dbReference type="CDD" id="cd08704">
    <property type="entry name" value="Met_tRNA_FMT_C"/>
    <property type="match status" value="1"/>
</dbReference>
<comment type="catalytic activity">
    <reaction evidence="7 8">
        <text>L-methionyl-tRNA(fMet) + (6R)-10-formyltetrahydrofolate = N-formyl-L-methionyl-tRNA(fMet) + (6S)-5,6,7,8-tetrahydrofolate + H(+)</text>
        <dbReference type="Rhea" id="RHEA:24380"/>
        <dbReference type="Rhea" id="RHEA-COMP:9952"/>
        <dbReference type="Rhea" id="RHEA-COMP:9953"/>
        <dbReference type="ChEBI" id="CHEBI:15378"/>
        <dbReference type="ChEBI" id="CHEBI:57453"/>
        <dbReference type="ChEBI" id="CHEBI:78530"/>
        <dbReference type="ChEBI" id="CHEBI:78844"/>
        <dbReference type="ChEBI" id="CHEBI:195366"/>
        <dbReference type="EC" id="2.1.2.9"/>
    </reaction>
</comment>
<evidence type="ECO:0000259" key="10">
    <source>
        <dbReference type="Pfam" id="PF02911"/>
    </source>
</evidence>
<dbReference type="InterPro" id="IPR036477">
    <property type="entry name" value="Formyl_transf_N_sf"/>
</dbReference>
<evidence type="ECO:0000256" key="8">
    <source>
        <dbReference type="HAMAP-Rule" id="MF_00182"/>
    </source>
</evidence>
<evidence type="ECO:0000256" key="5">
    <source>
        <dbReference type="ARBA" id="ARBA00022679"/>
    </source>
</evidence>
<accession>A0AA37QKU5</accession>
<dbReference type="PANTHER" id="PTHR11138">
    <property type="entry name" value="METHIONYL-TRNA FORMYLTRANSFERASE"/>
    <property type="match status" value="1"/>
</dbReference>
<protein>
    <recommendedName>
        <fullName evidence="4 8">Methionyl-tRNA formyltransferase</fullName>
        <ecNumber evidence="3 8">2.1.2.9</ecNumber>
    </recommendedName>
</protein>
<dbReference type="EC" id="2.1.2.9" evidence="3 8"/>
<dbReference type="NCBIfam" id="TIGR00460">
    <property type="entry name" value="fmt"/>
    <property type="match status" value="1"/>
</dbReference>
<proteinExistence type="inferred from homology"/>
<evidence type="ECO:0000256" key="3">
    <source>
        <dbReference type="ARBA" id="ARBA00012261"/>
    </source>
</evidence>
<dbReference type="GO" id="GO:0004479">
    <property type="term" value="F:methionyl-tRNA formyltransferase activity"/>
    <property type="evidence" value="ECO:0007669"/>
    <property type="project" value="UniProtKB-UniRule"/>
</dbReference>
<dbReference type="CDD" id="cd08646">
    <property type="entry name" value="FMT_core_Met-tRNA-FMT_N"/>
    <property type="match status" value="1"/>
</dbReference>
<sequence length="320" mass="34243">MKILFWGTPDFATPPLRALLGEGFDVVGVVTQPDRPRGRSRSQLDPSPVKQVALAEGLPVLQPEKPRGDAFMDEVRALAPDLSVVVAYGHILPKAVIDLPPRGTLNIHASLLPLLRGADPIRAAIRQGFAHTGVAIMRMVPALDAGPVLHTLQTPIADDETYGELTERLSELGALALMEALALMATGTLHEQPQDDALATYAPKTEREHARIDWTRPAEDVARAIRAYDPRPGAFGALRGADVKLFGARAVPTEERPDVTTGEVIALGPQGMDVKCGEDAVRVLYAQPAGRPRLSVADWARGRGVELGDVFSGPPAEVVT</sequence>
<dbReference type="InterPro" id="IPR002376">
    <property type="entry name" value="Formyl_transf_N"/>
</dbReference>
<dbReference type="Gene3D" id="3.10.25.10">
    <property type="entry name" value="Formyl transferase, C-terminal domain"/>
    <property type="match status" value="1"/>
</dbReference>
<evidence type="ECO:0000313" key="12">
    <source>
        <dbReference type="Proteomes" id="UP001161325"/>
    </source>
</evidence>
<dbReference type="PANTHER" id="PTHR11138:SF5">
    <property type="entry name" value="METHIONYL-TRNA FORMYLTRANSFERASE, MITOCHONDRIAL"/>
    <property type="match status" value="1"/>
</dbReference>
<name>A0AA37QKU5_9BACT</name>
<dbReference type="InterPro" id="IPR037022">
    <property type="entry name" value="Formyl_trans_C_sf"/>
</dbReference>
<keyword evidence="6 8" id="KW-0648">Protein biosynthesis</keyword>
<dbReference type="InterPro" id="IPR011034">
    <property type="entry name" value="Formyl_transferase-like_C_sf"/>
</dbReference>
<dbReference type="HAMAP" id="MF_00182">
    <property type="entry name" value="Formyl_trans"/>
    <property type="match status" value="1"/>
</dbReference>
<dbReference type="Pfam" id="PF02911">
    <property type="entry name" value="Formyl_trans_C"/>
    <property type="match status" value="1"/>
</dbReference>
<comment type="similarity">
    <text evidence="2 8">Belongs to the Fmt family.</text>
</comment>
<dbReference type="Pfam" id="PF00551">
    <property type="entry name" value="Formyl_trans_N"/>
    <property type="match status" value="1"/>
</dbReference>
<keyword evidence="12" id="KW-1185">Reference proteome</keyword>
<dbReference type="AlphaFoldDB" id="A0AA37QKU5"/>
<evidence type="ECO:0000256" key="4">
    <source>
        <dbReference type="ARBA" id="ARBA00016014"/>
    </source>
</evidence>
<evidence type="ECO:0000256" key="7">
    <source>
        <dbReference type="ARBA" id="ARBA00048558"/>
    </source>
</evidence>
<evidence type="ECO:0000259" key="9">
    <source>
        <dbReference type="Pfam" id="PF00551"/>
    </source>
</evidence>
<evidence type="ECO:0000256" key="1">
    <source>
        <dbReference type="ARBA" id="ARBA00002606"/>
    </source>
</evidence>
<dbReference type="SUPFAM" id="SSF53328">
    <property type="entry name" value="Formyltransferase"/>
    <property type="match status" value="1"/>
</dbReference>
<comment type="function">
    <text evidence="1 8">Attaches a formyl group to the free amino group of methionyl-tRNA(fMet). The formyl group appears to play a dual role in the initiator identity of N-formylmethionyl-tRNA by promoting its recognition by IF2 and preventing the misappropriation of this tRNA by the elongation apparatus.</text>
</comment>
<comment type="caution">
    <text evidence="11">The sequence shown here is derived from an EMBL/GenBank/DDBJ whole genome shotgun (WGS) entry which is preliminary data.</text>
</comment>
<feature type="binding site" evidence="8">
    <location>
        <begin position="110"/>
        <end position="113"/>
    </location>
    <ligand>
        <name>(6S)-5,6,7,8-tetrahydrofolate</name>
        <dbReference type="ChEBI" id="CHEBI:57453"/>
    </ligand>
</feature>
<evidence type="ECO:0000256" key="6">
    <source>
        <dbReference type="ARBA" id="ARBA00022917"/>
    </source>
</evidence>
<organism evidence="11 12">
    <name type="scientific">Roseisolibacter agri</name>
    <dbReference type="NCBI Taxonomy" id="2014610"/>
    <lineage>
        <taxon>Bacteria</taxon>
        <taxon>Pseudomonadati</taxon>
        <taxon>Gemmatimonadota</taxon>
        <taxon>Gemmatimonadia</taxon>
        <taxon>Gemmatimonadales</taxon>
        <taxon>Gemmatimonadaceae</taxon>
        <taxon>Roseisolibacter</taxon>
    </lineage>
</organism>
<evidence type="ECO:0000256" key="2">
    <source>
        <dbReference type="ARBA" id="ARBA00010699"/>
    </source>
</evidence>
<feature type="domain" description="Formyl transferase C-terminal" evidence="10">
    <location>
        <begin position="206"/>
        <end position="303"/>
    </location>
</feature>
<reference evidence="11" key="1">
    <citation type="submission" date="2022-08" db="EMBL/GenBank/DDBJ databases">
        <title>Draft genome sequencing of Roseisolibacter agri AW1220.</title>
        <authorList>
            <person name="Tobiishi Y."/>
            <person name="Tonouchi A."/>
        </authorList>
    </citation>
    <scope>NUCLEOTIDE SEQUENCE</scope>
    <source>
        <strain evidence="11">AW1220</strain>
    </source>
</reference>
<dbReference type="GO" id="GO:0005829">
    <property type="term" value="C:cytosol"/>
    <property type="evidence" value="ECO:0007669"/>
    <property type="project" value="TreeGrafter"/>
</dbReference>
<dbReference type="EMBL" id="BRXS01000010">
    <property type="protein sequence ID" value="GLC28410.1"/>
    <property type="molecule type" value="Genomic_DNA"/>
</dbReference>
<dbReference type="InterPro" id="IPR041711">
    <property type="entry name" value="Met-tRNA-FMT_N"/>
</dbReference>